<evidence type="ECO:0000313" key="3">
    <source>
        <dbReference type="Proteomes" id="UP000076761"/>
    </source>
</evidence>
<protein>
    <submittedName>
        <fullName evidence="2">Uncharacterized protein</fullName>
    </submittedName>
</protein>
<feature type="region of interest" description="Disordered" evidence="1">
    <location>
        <begin position="1"/>
        <end position="53"/>
    </location>
</feature>
<proteinExistence type="predicted"/>
<evidence type="ECO:0000256" key="1">
    <source>
        <dbReference type="SAM" id="MobiDB-lite"/>
    </source>
</evidence>
<reference evidence="2 3" key="1">
    <citation type="journal article" date="2016" name="Mol. Biol. Evol.">
        <title>Comparative Genomics of Early-Diverging Mushroom-Forming Fungi Provides Insights into the Origins of Lignocellulose Decay Capabilities.</title>
        <authorList>
            <person name="Nagy L.G."/>
            <person name="Riley R."/>
            <person name="Tritt A."/>
            <person name="Adam C."/>
            <person name="Daum C."/>
            <person name="Floudas D."/>
            <person name="Sun H."/>
            <person name="Yadav J.S."/>
            <person name="Pangilinan J."/>
            <person name="Larsson K.H."/>
            <person name="Matsuura K."/>
            <person name="Barry K."/>
            <person name="Labutti K."/>
            <person name="Kuo R."/>
            <person name="Ohm R.A."/>
            <person name="Bhattacharya S.S."/>
            <person name="Shirouzu T."/>
            <person name="Yoshinaga Y."/>
            <person name="Martin F.M."/>
            <person name="Grigoriev I.V."/>
            <person name="Hibbett D.S."/>
        </authorList>
    </citation>
    <scope>NUCLEOTIDE SEQUENCE [LARGE SCALE GENOMIC DNA]</scope>
    <source>
        <strain evidence="2 3">HHB14362 ss-1</strain>
    </source>
</reference>
<feature type="compositionally biased region" description="Low complexity" evidence="1">
    <location>
        <begin position="32"/>
        <end position="42"/>
    </location>
</feature>
<accession>A0A165PRS7</accession>
<dbReference type="EMBL" id="KV425607">
    <property type="protein sequence ID" value="KZT21405.1"/>
    <property type="molecule type" value="Genomic_DNA"/>
</dbReference>
<keyword evidence="3" id="KW-1185">Reference proteome</keyword>
<gene>
    <name evidence="2" type="ORF">NEOLEDRAFT_758035</name>
</gene>
<sequence length="217" mass="24186">MPRTRRRPTRNNPPFPLHHRHGTYQYFRSRRSPSLPRQLPSQTTAYNPFHDRPTLPRATILVDDFSLPLPPSAEPNSSTKISRPQLAYAPSGHSYGRLPPLPPPRRPLNPSLPVPIRLRSPGLLHRGRPPISAEPNSFNEDIMSATSLRSLGPQLRTTTAFTTAPPSPEFKSSGPDTPTLPRATTSWTTSRFRHPPSRILSTKISCPRLAYAPPGHS</sequence>
<feature type="region of interest" description="Disordered" evidence="1">
    <location>
        <begin position="159"/>
        <end position="199"/>
    </location>
</feature>
<dbReference type="InParanoid" id="A0A165PRS7"/>
<name>A0A165PRS7_9AGAM</name>
<feature type="region of interest" description="Disordered" evidence="1">
    <location>
        <begin position="70"/>
        <end position="110"/>
    </location>
</feature>
<organism evidence="2 3">
    <name type="scientific">Neolentinus lepideus HHB14362 ss-1</name>
    <dbReference type="NCBI Taxonomy" id="1314782"/>
    <lineage>
        <taxon>Eukaryota</taxon>
        <taxon>Fungi</taxon>
        <taxon>Dikarya</taxon>
        <taxon>Basidiomycota</taxon>
        <taxon>Agaricomycotina</taxon>
        <taxon>Agaricomycetes</taxon>
        <taxon>Gloeophyllales</taxon>
        <taxon>Gloeophyllaceae</taxon>
        <taxon>Neolentinus</taxon>
    </lineage>
</organism>
<feature type="compositionally biased region" description="Pro residues" evidence="1">
    <location>
        <begin position="99"/>
        <end position="110"/>
    </location>
</feature>
<dbReference type="AlphaFoldDB" id="A0A165PRS7"/>
<evidence type="ECO:0000313" key="2">
    <source>
        <dbReference type="EMBL" id="KZT21405.1"/>
    </source>
</evidence>
<dbReference type="Proteomes" id="UP000076761">
    <property type="component" value="Unassembled WGS sequence"/>
</dbReference>